<sequence length="55" mass="6135">MSYIDISLEHGVLLNLTILLFLSVIFLAWNTLNIPINPKRMSSPRTSAGPKQPGR</sequence>
<name>K9FQQ5_PEND2</name>
<dbReference type="InParanoid" id="K9FQQ5"/>
<evidence type="ECO:0000313" key="2">
    <source>
        <dbReference type="EMBL" id="EKV05078.1"/>
    </source>
</evidence>
<keyword evidence="1" id="KW-0812">Transmembrane</keyword>
<dbReference type="EMBL" id="AKCT01000313">
    <property type="protein sequence ID" value="EKV05078.1"/>
    <property type="molecule type" value="Genomic_DNA"/>
</dbReference>
<proteinExistence type="predicted"/>
<keyword evidence="1" id="KW-1133">Transmembrane helix</keyword>
<evidence type="ECO:0000256" key="1">
    <source>
        <dbReference type="SAM" id="Phobius"/>
    </source>
</evidence>
<comment type="caution">
    <text evidence="2">The sequence shown here is derived from an EMBL/GenBank/DDBJ whole genome shotgun (WGS) entry which is preliminary data.</text>
</comment>
<dbReference type="AlphaFoldDB" id="K9FQQ5"/>
<protein>
    <submittedName>
        <fullName evidence="2">Uncharacterized protein</fullName>
    </submittedName>
</protein>
<gene>
    <name evidence="2" type="ORF">PDIG_85340</name>
</gene>
<accession>K9FQQ5</accession>
<organism evidence="2 3">
    <name type="scientific">Penicillium digitatum (strain PHI26 / CECT 20796)</name>
    <name type="common">Green mold</name>
    <dbReference type="NCBI Taxonomy" id="1170229"/>
    <lineage>
        <taxon>Eukaryota</taxon>
        <taxon>Fungi</taxon>
        <taxon>Dikarya</taxon>
        <taxon>Ascomycota</taxon>
        <taxon>Pezizomycotina</taxon>
        <taxon>Eurotiomycetes</taxon>
        <taxon>Eurotiomycetidae</taxon>
        <taxon>Eurotiales</taxon>
        <taxon>Aspergillaceae</taxon>
        <taxon>Penicillium</taxon>
    </lineage>
</organism>
<dbReference type="Proteomes" id="UP000009882">
    <property type="component" value="Unassembled WGS sequence"/>
</dbReference>
<keyword evidence="3" id="KW-1185">Reference proteome</keyword>
<evidence type="ECO:0000313" key="3">
    <source>
        <dbReference type="Proteomes" id="UP000009882"/>
    </source>
</evidence>
<dbReference type="HOGENOM" id="CLU_3033089_0_0_1"/>
<keyword evidence="1" id="KW-0472">Membrane</keyword>
<reference evidence="3" key="1">
    <citation type="journal article" date="2012" name="BMC Genomics">
        <title>Genome sequence of the necrotrophic fungus Penicillium digitatum, the main postharvest pathogen of citrus.</title>
        <authorList>
            <person name="Marcet-Houben M."/>
            <person name="Ballester A.-R."/>
            <person name="de la Fuente B."/>
            <person name="Harries E."/>
            <person name="Marcos J.F."/>
            <person name="Gonzalez-Candelas L."/>
            <person name="Gabaldon T."/>
        </authorList>
    </citation>
    <scope>NUCLEOTIDE SEQUENCE [LARGE SCALE GENOMIC DNA]</scope>
    <source>
        <strain evidence="3">PHI26 / CECT 20796</strain>
    </source>
</reference>
<feature type="transmembrane region" description="Helical" evidence="1">
    <location>
        <begin position="12"/>
        <end position="32"/>
    </location>
</feature>